<feature type="region of interest" description="Disordered" evidence="1">
    <location>
        <begin position="1"/>
        <end position="66"/>
    </location>
</feature>
<dbReference type="InterPro" id="IPR001969">
    <property type="entry name" value="Aspartic_peptidase_AS"/>
</dbReference>
<organism evidence="2 3">
    <name type="scientific">Eimeria brunetti</name>
    <dbReference type="NCBI Taxonomy" id="51314"/>
    <lineage>
        <taxon>Eukaryota</taxon>
        <taxon>Sar</taxon>
        <taxon>Alveolata</taxon>
        <taxon>Apicomplexa</taxon>
        <taxon>Conoidasida</taxon>
        <taxon>Coccidia</taxon>
        <taxon>Eucoccidiorida</taxon>
        <taxon>Eimeriorina</taxon>
        <taxon>Eimeriidae</taxon>
        <taxon>Eimeria</taxon>
    </lineage>
</organism>
<sequence>MHLRNGKVLSTPGTTPRRMSSVREPSRPSHHTTSHPPISANQAPRDPSRMAHPKPPAADMPLLGQTPEDMTKMRHDLDKLQECLRQMSIHRTALLSAPPPLREKGGNMQSFLAYIEHRFQAMALPQELWGNEQREYLDGEALRCWLDLKQFDTDMTDWPHVKQELSKSFCSVDHATLIYHMETNQWTGNCRTYTANFGRIAACGPQMSAEDLVGHFLTNLRADLVEVQVTAEGRDVGENQQPLVLQSHAGTTLQIEEGITRNQDQGAGLTGDTAVANCQQDTSSQELRWWRENGTQEDTTTKGTLCSVGMTAMLRVEVAGSHCEALLDTGASRSFISPGAVERLQLKVWRLPEECVFTVANGAQLRIDRLVKGLTMWCGATRLSGDFLVGPVPYDLVVGLDWLTQHRVAWEEATALLRPPPKRYKTPTKGRQKAVVAALIQQATESAACIRHPFQGLYAMLALPAVETNVALRLVEERQEALCCVLVETSHSNPQQQCLTAPPASALSDEEETSPWSTSQLEYSQFDAWLTSVEAQATPRAGCHRSDPMITVSSSCQGSSLRSQRSTA</sequence>
<dbReference type="Pfam" id="PF08284">
    <property type="entry name" value="RVP_2"/>
    <property type="match status" value="1"/>
</dbReference>
<dbReference type="SUPFAM" id="SSF50630">
    <property type="entry name" value="Acid proteases"/>
    <property type="match status" value="1"/>
</dbReference>
<dbReference type="OrthoDB" id="2431547at2759"/>
<dbReference type="Proteomes" id="UP000030750">
    <property type="component" value="Unassembled WGS sequence"/>
</dbReference>
<dbReference type="VEuPathDB" id="ToxoDB:EBH_0029430"/>
<dbReference type="GO" id="GO:0004190">
    <property type="term" value="F:aspartic-type endopeptidase activity"/>
    <property type="evidence" value="ECO:0007669"/>
    <property type="project" value="InterPro"/>
</dbReference>
<dbReference type="InterPro" id="IPR021109">
    <property type="entry name" value="Peptidase_aspartic_dom_sf"/>
</dbReference>
<dbReference type="Gene3D" id="2.40.70.10">
    <property type="entry name" value="Acid Proteases"/>
    <property type="match status" value="1"/>
</dbReference>
<dbReference type="CDD" id="cd00303">
    <property type="entry name" value="retropepsin_like"/>
    <property type="match status" value="1"/>
</dbReference>
<evidence type="ECO:0000313" key="2">
    <source>
        <dbReference type="EMBL" id="CDJ49903.1"/>
    </source>
</evidence>
<feature type="region of interest" description="Disordered" evidence="1">
    <location>
        <begin position="495"/>
        <end position="514"/>
    </location>
</feature>
<reference evidence="2" key="2">
    <citation type="submission" date="2013-10" db="EMBL/GenBank/DDBJ databases">
        <authorList>
            <person name="Aslett M."/>
        </authorList>
    </citation>
    <scope>NUCLEOTIDE SEQUENCE [LARGE SCALE GENOMIC DNA]</scope>
    <source>
        <strain evidence="2">Houghton</strain>
    </source>
</reference>
<feature type="region of interest" description="Disordered" evidence="1">
    <location>
        <begin position="540"/>
        <end position="568"/>
    </location>
</feature>
<reference evidence="2" key="1">
    <citation type="submission" date="2013-10" db="EMBL/GenBank/DDBJ databases">
        <title>Genomic analysis of the causative agents of coccidiosis in chickens.</title>
        <authorList>
            <person name="Reid A.J."/>
            <person name="Blake D."/>
            <person name="Billington K."/>
            <person name="Browne H."/>
            <person name="Dunn M."/>
            <person name="Hung S."/>
            <person name="Kawahara F."/>
            <person name="Miranda-Saavedra D."/>
            <person name="Mourier T."/>
            <person name="Nagra H."/>
            <person name="Otto T.D."/>
            <person name="Rawlings N."/>
            <person name="Sanchez A."/>
            <person name="Sanders M."/>
            <person name="Subramaniam C."/>
            <person name="Tay Y."/>
            <person name="Dear P."/>
            <person name="Doerig C."/>
            <person name="Gruber A."/>
            <person name="Parkinson J."/>
            <person name="Shirley M."/>
            <person name="Wan K.L."/>
            <person name="Berriman M."/>
            <person name="Tomley F."/>
            <person name="Pain A."/>
        </authorList>
    </citation>
    <scope>NUCLEOTIDE SEQUENCE [LARGE SCALE GENOMIC DNA]</scope>
    <source>
        <strain evidence="2">Houghton</strain>
    </source>
</reference>
<name>U6LKV2_9EIME</name>
<dbReference type="EMBL" id="HG711933">
    <property type="protein sequence ID" value="CDJ49903.1"/>
    <property type="molecule type" value="Genomic_DNA"/>
</dbReference>
<protein>
    <recommendedName>
        <fullName evidence="4">Retrotransposon gag domain-containing protein</fullName>
    </recommendedName>
</protein>
<accession>U6LKV2</accession>
<proteinExistence type="predicted"/>
<dbReference type="PROSITE" id="PS00141">
    <property type="entry name" value="ASP_PROTEASE"/>
    <property type="match status" value="1"/>
</dbReference>
<dbReference type="GO" id="GO:0006508">
    <property type="term" value="P:proteolysis"/>
    <property type="evidence" value="ECO:0007669"/>
    <property type="project" value="InterPro"/>
</dbReference>
<dbReference type="AlphaFoldDB" id="U6LKV2"/>
<evidence type="ECO:0000313" key="3">
    <source>
        <dbReference type="Proteomes" id="UP000030750"/>
    </source>
</evidence>
<evidence type="ECO:0000256" key="1">
    <source>
        <dbReference type="SAM" id="MobiDB-lite"/>
    </source>
</evidence>
<keyword evidence="3" id="KW-1185">Reference proteome</keyword>
<feature type="compositionally biased region" description="Low complexity" evidence="1">
    <location>
        <begin position="553"/>
        <end position="568"/>
    </location>
</feature>
<evidence type="ECO:0008006" key="4">
    <source>
        <dbReference type="Google" id="ProtNLM"/>
    </source>
</evidence>
<gene>
    <name evidence="2" type="ORF">EBH_0029430</name>
</gene>